<gene>
    <name evidence="2" type="ORF">BB8028_0004g07830</name>
</gene>
<evidence type="ECO:0000313" key="3">
    <source>
        <dbReference type="Proteomes" id="UP000237441"/>
    </source>
</evidence>
<comment type="caution">
    <text evidence="2">The sequence shown here is derived from an EMBL/GenBank/DDBJ whole genome shotgun (WGS) entry which is preliminary data.</text>
</comment>
<name>A0A2S7YDB3_BEABA</name>
<evidence type="ECO:0000256" key="1">
    <source>
        <dbReference type="SAM" id="Phobius"/>
    </source>
</evidence>
<proteinExistence type="predicted"/>
<sequence length="138" mass="15522">MADFLKTIYAHCFNAAQVWLYKQQQALRFIDLTPITIISDELQGVPTSSLNHDFNNTLDTKHRSELNPSAWQVGLLTWVAFLHIPLSFTTSVFELNTETFGSGTLKLGTWFASSVPLLAFSYVVAMLASQLKIRQLVL</sequence>
<dbReference type="Proteomes" id="UP000237441">
    <property type="component" value="Unassembled WGS sequence"/>
</dbReference>
<keyword evidence="1" id="KW-0472">Membrane</keyword>
<keyword evidence="1" id="KW-0812">Transmembrane</keyword>
<reference evidence="2 3" key="1">
    <citation type="submission" date="2016-07" db="EMBL/GenBank/DDBJ databases">
        <title>Comparative genomics of the entomopathogenic fungus Beauveria bassiana.</title>
        <authorList>
            <person name="Valero Jimenez C.A."/>
            <person name="Zwaan B.J."/>
            <person name="Van Kan J.A."/>
            <person name="Takken W."/>
            <person name="Debets A.J."/>
            <person name="Schoustra S.E."/>
            <person name="Koenraadt C.J."/>
        </authorList>
    </citation>
    <scope>NUCLEOTIDE SEQUENCE [LARGE SCALE GENOMIC DNA]</scope>
    <source>
        <strain evidence="2 3">ARSEF 8028</strain>
    </source>
</reference>
<protein>
    <submittedName>
        <fullName evidence="2">Uncharacterized protein</fullName>
    </submittedName>
</protein>
<dbReference type="AlphaFoldDB" id="A0A2S7YDB3"/>
<feature type="transmembrane region" description="Helical" evidence="1">
    <location>
        <begin position="70"/>
        <end position="88"/>
    </location>
</feature>
<accession>A0A2S7YDB3</accession>
<dbReference type="OrthoDB" id="3231000at2759"/>
<keyword evidence="1" id="KW-1133">Transmembrane helix</keyword>
<dbReference type="EMBL" id="JRHA01000004">
    <property type="protein sequence ID" value="PQK13852.1"/>
    <property type="molecule type" value="Genomic_DNA"/>
</dbReference>
<evidence type="ECO:0000313" key="2">
    <source>
        <dbReference type="EMBL" id="PQK13852.1"/>
    </source>
</evidence>
<organism evidence="2 3">
    <name type="scientific">Beauveria bassiana</name>
    <name type="common">White muscardine disease fungus</name>
    <name type="synonym">Tritirachium shiotae</name>
    <dbReference type="NCBI Taxonomy" id="176275"/>
    <lineage>
        <taxon>Eukaryota</taxon>
        <taxon>Fungi</taxon>
        <taxon>Dikarya</taxon>
        <taxon>Ascomycota</taxon>
        <taxon>Pezizomycotina</taxon>
        <taxon>Sordariomycetes</taxon>
        <taxon>Hypocreomycetidae</taxon>
        <taxon>Hypocreales</taxon>
        <taxon>Cordycipitaceae</taxon>
        <taxon>Beauveria</taxon>
    </lineage>
</organism>
<feature type="transmembrane region" description="Helical" evidence="1">
    <location>
        <begin position="108"/>
        <end position="128"/>
    </location>
</feature>